<sequence length="103" mass="11389">MPTSDKRENRKVDPATGATHTMATNDASDAPPRQDKPADNELATEALKRQTLANSDITPEERWNMIAVSAYYRAEQRGFMGGNPAEDWIAAEKEIDILLSGKQ</sequence>
<evidence type="ECO:0000313" key="2">
    <source>
        <dbReference type="EMBL" id="VFJ74410.1"/>
    </source>
</evidence>
<dbReference type="EMBL" id="CAADFE010000062">
    <property type="protein sequence ID" value="VFJ74410.1"/>
    <property type="molecule type" value="Genomic_DNA"/>
</dbReference>
<feature type="compositionally biased region" description="Polar residues" evidence="1">
    <location>
        <begin position="18"/>
        <end position="27"/>
    </location>
</feature>
<proteinExistence type="predicted"/>
<accession>A0A450TY09</accession>
<gene>
    <name evidence="2" type="ORF">BECKFW1821C_GA0114237_106210</name>
</gene>
<feature type="region of interest" description="Disordered" evidence="1">
    <location>
        <begin position="1"/>
        <end position="40"/>
    </location>
</feature>
<organism evidence="2">
    <name type="scientific">Candidatus Kentrum sp. FW</name>
    <dbReference type="NCBI Taxonomy" id="2126338"/>
    <lineage>
        <taxon>Bacteria</taxon>
        <taxon>Pseudomonadati</taxon>
        <taxon>Pseudomonadota</taxon>
        <taxon>Gammaproteobacteria</taxon>
        <taxon>Candidatus Kentrum</taxon>
    </lineage>
</organism>
<evidence type="ECO:0008006" key="3">
    <source>
        <dbReference type="Google" id="ProtNLM"/>
    </source>
</evidence>
<dbReference type="Pfam" id="PF11154">
    <property type="entry name" value="DUF2934"/>
    <property type="match status" value="1"/>
</dbReference>
<name>A0A450TY09_9GAMM</name>
<dbReference type="InterPro" id="IPR021327">
    <property type="entry name" value="DUF2934"/>
</dbReference>
<dbReference type="AlphaFoldDB" id="A0A450TY09"/>
<evidence type="ECO:0000256" key="1">
    <source>
        <dbReference type="SAM" id="MobiDB-lite"/>
    </source>
</evidence>
<protein>
    <recommendedName>
        <fullName evidence="3">DUF2934 domain-containing protein</fullName>
    </recommendedName>
</protein>
<feature type="compositionally biased region" description="Basic and acidic residues" evidence="1">
    <location>
        <begin position="1"/>
        <end position="13"/>
    </location>
</feature>
<reference evidence="2" key="1">
    <citation type="submission" date="2019-02" db="EMBL/GenBank/DDBJ databases">
        <authorList>
            <person name="Gruber-Vodicka R. H."/>
            <person name="Seah K. B. B."/>
        </authorList>
    </citation>
    <scope>NUCLEOTIDE SEQUENCE</scope>
    <source>
        <strain evidence="2">BECK_BZ131</strain>
    </source>
</reference>